<evidence type="ECO:0000313" key="2">
    <source>
        <dbReference type="EMBL" id="GAE93171.1"/>
    </source>
</evidence>
<dbReference type="Gene3D" id="3.40.50.2000">
    <property type="entry name" value="Glycogen Phosphorylase B"/>
    <property type="match status" value="1"/>
</dbReference>
<comment type="caution">
    <text evidence="2">The sequence shown here is derived from an EMBL/GenBank/DDBJ whole genome shotgun (WGS) entry which is preliminary data.</text>
</comment>
<sequence>MKVLIYEGSIELVKKSGIGQAIKHQKKALELLNIPYTVNKKEDYDIVHLNTIFPNSLMMAWLAKRKNKRVIYYAHSTMEDFRNSFIGSNLLAPLLKVDYVLL</sequence>
<name>W4VJ43_9BACI</name>
<feature type="domain" description="Glycosyltransferase subfamily 4-like N-terminal" evidence="1">
    <location>
        <begin position="40"/>
        <end position="79"/>
    </location>
</feature>
<dbReference type="STRING" id="1298598.JCM21714_2223"/>
<dbReference type="EMBL" id="BAVS01000010">
    <property type="protein sequence ID" value="GAE93171.1"/>
    <property type="molecule type" value="Genomic_DNA"/>
</dbReference>
<dbReference type="Pfam" id="PF13439">
    <property type="entry name" value="Glyco_transf_4"/>
    <property type="match status" value="1"/>
</dbReference>
<evidence type="ECO:0000259" key="1">
    <source>
        <dbReference type="Pfam" id="PF13439"/>
    </source>
</evidence>
<dbReference type="Proteomes" id="UP000019102">
    <property type="component" value="Unassembled WGS sequence"/>
</dbReference>
<organism evidence="2 3">
    <name type="scientific">Gracilibacillus boraciitolerans JCM 21714</name>
    <dbReference type="NCBI Taxonomy" id="1298598"/>
    <lineage>
        <taxon>Bacteria</taxon>
        <taxon>Bacillati</taxon>
        <taxon>Bacillota</taxon>
        <taxon>Bacilli</taxon>
        <taxon>Bacillales</taxon>
        <taxon>Bacillaceae</taxon>
        <taxon>Gracilibacillus</taxon>
    </lineage>
</organism>
<dbReference type="eggNOG" id="COG0438">
    <property type="taxonomic scope" value="Bacteria"/>
</dbReference>
<evidence type="ECO:0000313" key="3">
    <source>
        <dbReference type="Proteomes" id="UP000019102"/>
    </source>
</evidence>
<keyword evidence="2" id="KW-0808">Transferase</keyword>
<dbReference type="GO" id="GO:0016740">
    <property type="term" value="F:transferase activity"/>
    <property type="evidence" value="ECO:0007669"/>
    <property type="project" value="UniProtKB-KW"/>
</dbReference>
<reference evidence="2 3" key="1">
    <citation type="journal article" date="2014" name="Genome Announc.">
        <title>Draft Genome Sequence of the Boron-Tolerant and Moderately Halotolerant Bacterium Gracilibacillus boraciitolerans JCM 21714T.</title>
        <authorList>
            <person name="Ahmed I."/>
            <person name="Oshima K."/>
            <person name="Suda W."/>
            <person name="Kitamura K."/>
            <person name="Iida T."/>
            <person name="Ohmori Y."/>
            <person name="Fujiwara T."/>
            <person name="Hattori M."/>
            <person name="Ohkuma M."/>
        </authorList>
    </citation>
    <scope>NUCLEOTIDE SEQUENCE [LARGE SCALE GENOMIC DNA]</scope>
    <source>
        <strain evidence="2 3">JCM 21714</strain>
    </source>
</reference>
<gene>
    <name evidence="2" type="ORF">JCM21714_2223</name>
</gene>
<dbReference type="AlphaFoldDB" id="W4VJ43"/>
<accession>W4VJ43</accession>
<dbReference type="SUPFAM" id="SSF53756">
    <property type="entry name" value="UDP-Glycosyltransferase/glycogen phosphorylase"/>
    <property type="match status" value="1"/>
</dbReference>
<protein>
    <submittedName>
        <fullName evidence="2">Glycosyltransferase</fullName>
    </submittedName>
</protein>
<dbReference type="InterPro" id="IPR028098">
    <property type="entry name" value="Glyco_trans_4-like_N"/>
</dbReference>
<proteinExistence type="predicted"/>
<keyword evidence="3" id="KW-1185">Reference proteome</keyword>
<dbReference type="RefSeq" id="WP_200868440.1">
    <property type="nucleotide sequence ID" value="NZ_BAVS01000010.1"/>
</dbReference>